<dbReference type="CDD" id="cd11339">
    <property type="entry name" value="AmyAc_bac_CMD_like_2"/>
    <property type="match status" value="1"/>
</dbReference>
<dbReference type="RefSeq" id="WP_180544950.1">
    <property type="nucleotide sequence ID" value="NZ_JACCJZ010000015.1"/>
</dbReference>
<keyword evidence="3 4" id="KW-0732">Signal</keyword>
<feature type="domain" description="Glycosyl hydrolase family 13 catalytic" evidence="5">
    <location>
        <begin position="48"/>
        <end position="460"/>
    </location>
</feature>
<dbReference type="GO" id="GO:0016740">
    <property type="term" value="F:transferase activity"/>
    <property type="evidence" value="ECO:0007669"/>
    <property type="project" value="UniProtKB-KW"/>
</dbReference>
<dbReference type="SUPFAM" id="SSF51445">
    <property type="entry name" value="(Trans)glycosidases"/>
    <property type="match status" value="1"/>
</dbReference>
<dbReference type="GO" id="GO:0046872">
    <property type="term" value="F:metal ion binding"/>
    <property type="evidence" value="ECO:0007669"/>
    <property type="project" value="UniProtKB-KW"/>
</dbReference>
<dbReference type="GO" id="GO:0005975">
    <property type="term" value="P:carbohydrate metabolic process"/>
    <property type="evidence" value="ECO:0007669"/>
    <property type="project" value="InterPro"/>
</dbReference>
<evidence type="ECO:0000259" key="5">
    <source>
        <dbReference type="SMART" id="SM00642"/>
    </source>
</evidence>
<keyword evidence="6" id="KW-0808">Transferase</keyword>
<comment type="caution">
    <text evidence="6">The sequence shown here is derived from an EMBL/GenBank/DDBJ whole genome shotgun (WGS) entry which is preliminary data.</text>
</comment>
<evidence type="ECO:0000256" key="3">
    <source>
        <dbReference type="ARBA" id="ARBA00022729"/>
    </source>
</evidence>
<evidence type="ECO:0000256" key="2">
    <source>
        <dbReference type="ARBA" id="ARBA00022723"/>
    </source>
</evidence>
<dbReference type="Gene3D" id="3.20.20.80">
    <property type="entry name" value="Glycosidases"/>
    <property type="match status" value="1"/>
</dbReference>
<comment type="cofactor">
    <cofactor evidence="1">
        <name>Ca(2+)</name>
        <dbReference type="ChEBI" id="CHEBI:29108"/>
    </cofactor>
</comment>
<feature type="chain" id="PRO_5030797132" evidence="4">
    <location>
        <begin position="21"/>
        <end position="582"/>
    </location>
</feature>
<accession>A0A7Z0QSL6</accession>
<dbReference type="AlphaFoldDB" id="A0A7Z0QSL6"/>
<protein>
    <submittedName>
        <fullName evidence="6">Cyclomaltodextrin glucanotransferase</fullName>
    </submittedName>
</protein>
<name>A0A7Z0QSL6_9GAMM</name>
<reference evidence="6 7" key="1">
    <citation type="submission" date="2020-07" db="EMBL/GenBank/DDBJ databases">
        <title>isolation of Luteimonas sp. SJ-16.</title>
        <authorList>
            <person name="Huang X.-X."/>
            <person name="Xu L."/>
            <person name="Sun J.-Q."/>
        </authorList>
    </citation>
    <scope>NUCLEOTIDE SEQUENCE [LARGE SCALE GENOMIC DNA]</scope>
    <source>
        <strain evidence="6 7">SJ-16</strain>
    </source>
</reference>
<dbReference type="EMBL" id="JACCJZ010000015">
    <property type="protein sequence ID" value="NYZ62718.1"/>
    <property type="molecule type" value="Genomic_DNA"/>
</dbReference>
<evidence type="ECO:0000256" key="1">
    <source>
        <dbReference type="ARBA" id="ARBA00001913"/>
    </source>
</evidence>
<evidence type="ECO:0000313" key="7">
    <source>
        <dbReference type="Proteomes" id="UP000589896"/>
    </source>
</evidence>
<keyword evidence="2" id="KW-0479">Metal-binding</keyword>
<dbReference type="Proteomes" id="UP000589896">
    <property type="component" value="Unassembled WGS sequence"/>
</dbReference>
<feature type="signal peptide" evidence="4">
    <location>
        <begin position="1"/>
        <end position="20"/>
    </location>
</feature>
<sequence length="582" mass="62926">MIRPLTAVLAAALCAACSHGGQPLRADAPVGGALYGTRAPFAAHSVYFVVTDRFVNGDPTNDQRDQGGAHRTFDIPVRCEDGIDGNIGYLGGDFRGVLDNAGYIRDMGFGAVWITPIVANPDEAFTGGDSISCGSTLTDRGKTGYHGYWGTNFYQVDEHLPSAGLDFRAFTDGLRAAGLKTVLDIVGNHGSPAWTMPVAQPGFGQIFDAEGRLIADHQNLPPHQLDPGRNPLHAFYNTTGPVDAETGSIFDGNLAQLADFDAANPAVFDYLAGAYEHWIGQGADAFRIDTIAWMPHAFWKRFADRIRTERPDFFMFGEAFDYDAAKIAEHTWAVNGGISVLDFPMKQAMDAVFAGSAGFERLAPSLHLERGPYANPYELTTFYDNHDMPRMDATDAGFIDAHNWLFTARGIPVVYYGSETGFMRGRAEHAGNRAYYGQARVDAGVGTPIHAALTRIATLRRDTPALQRGLQLPLLLEGDHAVFYRVLDDGGVRQTALVLLNKGDTPWAARLGSTDIDDGAWRDAFDGSGIASVAGLRLDVSAHGVRVLLREDVPVSPTLRARLRTLMAGRHGGPDTEPAGTR</sequence>
<proteinExistence type="predicted"/>
<evidence type="ECO:0000313" key="6">
    <source>
        <dbReference type="EMBL" id="NYZ62718.1"/>
    </source>
</evidence>
<dbReference type="InterPro" id="IPR006047">
    <property type="entry name" value="GH13_cat_dom"/>
</dbReference>
<dbReference type="SMART" id="SM00642">
    <property type="entry name" value="Aamy"/>
    <property type="match status" value="1"/>
</dbReference>
<dbReference type="Pfam" id="PF00128">
    <property type="entry name" value="Alpha-amylase"/>
    <property type="match status" value="1"/>
</dbReference>
<gene>
    <name evidence="6" type="ORF">H0E82_08060</name>
</gene>
<organism evidence="6 7">
    <name type="scientific">Luteimonas deserti</name>
    <dbReference type="NCBI Taxonomy" id="2752306"/>
    <lineage>
        <taxon>Bacteria</taxon>
        <taxon>Pseudomonadati</taxon>
        <taxon>Pseudomonadota</taxon>
        <taxon>Gammaproteobacteria</taxon>
        <taxon>Lysobacterales</taxon>
        <taxon>Lysobacteraceae</taxon>
        <taxon>Luteimonas</taxon>
    </lineage>
</organism>
<evidence type="ECO:0000256" key="4">
    <source>
        <dbReference type="SAM" id="SignalP"/>
    </source>
</evidence>
<dbReference type="PANTHER" id="PTHR10357:SF215">
    <property type="entry name" value="ALPHA-AMYLASE 1"/>
    <property type="match status" value="1"/>
</dbReference>
<dbReference type="InterPro" id="IPR017853">
    <property type="entry name" value="GH"/>
</dbReference>
<dbReference type="PANTHER" id="PTHR10357">
    <property type="entry name" value="ALPHA-AMYLASE FAMILY MEMBER"/>
    <property type="match status" value="1"/>
</dbReference>
<keyword evidence="7" id="KW-1185">Reference proteome</keyword>